<dbReference type="Gene3D" id="1.10.510.10">
    <property type="entry name" value="Transferase(Phosphotransferase) domain 1"/>
    <property type="match status" value="1"/>
</dbReference>
<proteinExistence type="predicted"/>
<protein>
    <recommendedName>
        <fullName evidence="5">Protein kinase domain-containing protein</fullName>
    </recommendedName>
</protein>
<dbReference type="PROSITE" id="PS50011">
    <property type="entry name" value="PROTEIN_KINASE_DOM"/>
    <property type="match status" value="1"/>
</dbReference>
<dbReference type="Proteomes" id="UP000646827">
    <property type="component" value="Unassembled WGS sequence"/>
</dbReference>
<evidence type="ECO:0000256" key="2">
    <source>
        <dbReference type="ARBA" id="ARBA00022741"/>
    </source>
</evidence>
<dbReference type="GO" id="GO:0004674">
    <property type="term" value="F:protein serine/threonine kinase activity"/>
    <property type="evidence" value="ECO:0007669"/>
    <property type="project" value="UniProtKB-KW"/>
</dbReference>
<dbReference type="InterPro" id="IPR000719">
    <property type="entry name" value="Prot_kinase_dom"/>
</dbReference>
<evidence type="ECO:0000259" key="5">
    <source>
        <dbReference type="PROSITE" id="PS50011"/>
    </source>
</evidence>
<keyword evidence="7" id="KW-1185">Reference proteome</keyword>
<dbReference type="AlphaFoldDB" id="A0A8H7SFL1"/>
<evidence type="ECO:0000313" key="7">
    <source>
        <dbReference type="Proteomes" id="UP000646827"/>
    </source>
</evidence>
<keyword evidence="2" id="KW-0547">Nucleotide-binding</keyword>
<organism evidence="6 7">
    <name type="scientific">Circinella minor</name>
    <dbReference type="NCBI Taxonomy" id="1195481"/>
    <lineage>
        <taxon>Eukaryota</taxon>
        <taxon>Fungi</taxon>
        <taxon>Fungi incertae sedis</taxon>
        <taxon>Mucoromycota</taxon>
        <taxon>Mucoromycotina</taxon>
        <taxon>Mucoromycetes</taxon>
        <taxon>Mucorales</taxon>
        <taxon>Lichtheimiaceae</taxon>
        <taxon>Circinella</taxon>
    </lineage>
</organism>
<name>A0A8H7SFL1_9FUNG</name>
<reference evidence="6 7" key="1">
    <citation type="submission" date="2020-12" db="EMBL/GenBank/DDBJ databases">
        <title>Metabolic potential, ecology and presence of endohyphal bacteria is reflected in genomic diversity of Mucoromycotina.</title>
        <authorList>
            <person name="Muszewska A."/>
            <person name="Okrasinska A."/>
            <person name="Steczkiewicz K."/>
            <person name="Drgas O."/>
            <person name="Orlowska M."/>
            <person name="Perlinska-Lenart U."/>
            <person name="Aleksandrzak-Piekarczyk T."/>
            <person name="Szatraj K."/>
            <person name="Zielenkiewicz U."/>
            <person name="Pilsyk S."/>
            <person name="Malc E."/>
            <person name="Mieczkowski P."/>
            <person name="Kruszewska J.S."/>
            <person name="Biernat P."/>
            <person name="Pawlowska J."/>
        </authorList>
    </citation>
    <scope>NUCLEOTIDE SEQUENCE [LARGE SCALE GENOMIC DNA]</scope>
    <source>
        <strain evidence="6 7">CBS 142.35</strain>
    </source>
</reference>
<gene>
    <name evidence="6" type="ORF">INT45_004281</name>
</gene>
<accession>A0A8H7SFL1</accession>
<dbReference type="PROSITE" id="PS00109">
    <property type="entry name" value="PROTEIN_KINASE_TYR"/>
    <property type="match status" value="1"/>
</dbReference>
<evidence type="ECO:0000256" key="4">
    <source>
        <dbReference type="SAM" id="MobiDB-lite"/>
    </source>
</evidence>
<keyword evidence="1" id="KW-0418">Kinase</keyword>
<evidence type="ECO:0000256" key="1">
    <source>
        <dbReference type="ARBA" id="ARBA00022527"/>
    </source>
</evidence>
<dbReference type="Pfam" id="PF00069">
    <property type="entry name" value="Pkinase"/>
    <property type="match status" value="1"/>
</dbReference>
<feature type="domain" description="Protein kinase" evidence="5">
    <location>
        <begin position="1"/>
        <end position="321"/>
    </location>
</feature>
<dbReference type="GO" id="GO:0005524">
    <property type="term" value="F:ATP binding"/>
    <property type="evidence" value="ECO:0007669"/>
    <property type="project" value="UniProtKB-KW"/>
</dbReference>
<keyword evidence="1" id="KW-0723">Serine/threonine-protein kinase</keyword>
<feature type="compositionally biased region" description="Acidic residues" evidence="4">
    <location>
        <begin position="242"/>
        <end position="257"/>
    </location>
</feature>
<comment type="caution">
    <text evidence="6">The sequence shown here is derived from an EMBL/GenBank/DDBJ whole genome shotgun (WGS) entry which is preliminary data.</text>
</comment>
<sequence>MAGTFSTVKKQELETRIVAVKTYKKHHGQLVQRHYQQELWALRIMNLDSEAIARKNRVIYLLEAKSTADAYYLTFPYYKYTLLDFLEERDRQFALLAVQQMCQGLDFLHSQGIIHCDLSPSNVLVDKVNKELVLADFGCAHLNSSNVTDPGSPMEEIGTRYYKAPEHLFGYRVYQPATDIWSLGTVFCHMLLGHPIFDGQSDLEQIGIIVRALRAPPAKVKDEEMSMYPDADKLIFFGDTQQENDDDDDDDDDDEYDEYDEDTITEENRQPDIANMPNAKIFGLEAILRQSFVIPEDQALIRRMLTWSIKERITTKEVNNP</sequence>
<dbReference type="InterPro" id="IPR050117">
    <property type="entry name" value="MAPK"/>
</dbReference>
<feature type="region of interest" description="Disordered" evidence="4">
    <location>
        <begin position="238"/>
        <end position="257"/>
    </location>
</feature>
<keyword evidence="1" id="KW-0808">Transferase</keyword>
<dbReference type="OrthoDB" id="413582at2759"/>
<dbReference type="InterPro" id="IPR008266">
    <property type="entry name" value="Tyr_kinase_AS"/>
</dbReference>
<evidence type="ECO:0000256" key="3">
    <source>
        <dbReference type="ARBA" id="ARBA00022840"/>
    </source>
</evidence>
<keyword evidence="3" id="KW-0067">ATP-binding</keyword>
<dbReference type="SUPFAM" id="SSF56112">
    <property type="entry name" value="Protein kinase-like (PK-like)"/>
    <property type="match status" value="1"/>
</dbReference>
<dbReference type="InterPro" id="IPR011009">
    <property type="entry name" value="Kinase-like_dom_sf"/>
</dbReference>
<evidence type="ECO:0000313" key="6">
    <source>
        <dbReference type="EMBL" id="KAG2227326.1"/>
    </source>
</evidence>
<dbReference type="EMBL" id="JAEPRB010000008">
    <property type="protein sequence ID" value="KAG2227326.1"/>
    <property type="molecule type" value="Genomic_DNA"/>
</dbReference>
<dbReference type="PANTHER" id="PTHR24055">
    <property type="entry name" value="MITOGEN-ACTIVATED PROTEIN KINASE"/>
    <property type="match status" value="1"/>
</dbReference>